<evidence type="ECO:0008006" key="3">
    <source>
        <dbReference type="Google" id="ProtNLM"/>
    </source>
</evidence>
<dbReference type="RefSeq" id="WP_146391506.1">
    <property type="nucleotide sequence ID" value="NZ_SJPK01000005.1"/>
</dbReference>
<dbReference type="EMBL" id="SJPK01000005">
    <property type="protein sequence ID" value="TWT66382.1"/>
    <property type="molecule type" value="Genomic_DNA"/>
</dbReference>
<dbReference type="Proteomes" id="UP000318053">
    <property type="component" value="Unassembled WGS sequence"/>
</dbReference>
<dbReference type="InterPro" id="IPR036513">
    <property type="entry name" value="STAS_dom_sf"/>
</dbReference>
<dbReference type="SUPFAM" id="SSF52091">
    <property type="entry name" value="SpoIIaa-like"/>
    <property type="match status" value="1"/>
</dbReference>
<comment type="caution">
    <text evidence="1">The sequence shown here is derived from an EMBL/GenBank/DDBJ whole genome shotgun (WGS) entry which is preliminary data.</text>
</comment>
<keyword evidence="2" id="KW-1185">Reference proteome</keyword>
<dbReference type="CDD" id="cd07043">
    <property type="entry name" value="STAS_anti-anti-sigma_factors"/>
    <property type="match status" value="1"/>
</dbReference>
<proteinExistence type="predicted"/>
<accession>A0A5C5XXT0</accession>
<dbReference type="Gene3D" id="3.30.750.24">
    <property type="entry name" value="STAS domain"/>
    <property type="match status" value="1"/>
</dbReference>
<dbReference type="PROSITE" id="PS51257">
    <property type="entry name" value="PROKAR_LIPOPROTEIN"/>
    <property type="match status" value="1"/>
</dbReference>
<organism evidence="1 2">
    <name type="scientific">Allorhodopirellula solitaria</name>
    <dbReference type="NCBI Taxonomy" id="2527987"/>
    <lineage>
        <taxon>Bacteria</taxon>
        <taxon>Pseudomonadati</taxon>
        <taxon>Planctomycetota</taxon>
        <taxon>Planctomycetia</taxon>
        <taxon>Pirellulales</taxon>
        <taxon>Pirellulaceae</taxon>
        <taxon>Allorhodopirellula</taxon>
    </lineage>
</organism>
<name>A0A5C5XXT0_9BACT</name>
<evidence type="ECO:0000313" key="2">
    <source>
        <dbReference type="Proteomes" id="UP000318053"/>
    </source>
</evidence>
<gene>
    <name evidence="1" type="ORF">CA85_24760</name>
</gene>
<dbReference type="AlphaFoldDB" id="A0A5C5XXT0"/>
<reference evidence="1 2" key="1">
    <citation type="submission" date="2019-02" db="EMBL/GenBank/DDBJ databases">
        <title>Deep-cultivation of Planctomycetes and their phenomic and genomic characterization uncovers novel biology.</title>
        <authorList>
            <person name="Wiegand S."/>
            <person name="Jogler M."/>
            <person name="Boedeker C."/>
            <person name="Pinto D."/>
            <person name="Vollmers J."/>
            <person name="Rivas-Marin E."/>
            <person name="Kohn T."/>
            <person name="Peeters S.H."/>
            <person name="Heuer A."/>
            <person name="Rast P."/>
            <person name="Oberbeckmann S."/>
            <person name="Bunk B."/>
            <person name="Jeske O."/>
            <person name="Meyerdierks A."/>
            <person name="Storesund J.E."/>
            <person name="Kallscheuer N."/>
            <person name="Luecker S."/>
            <person name="Lage O.M."/>
            <person name="Pohl T."/>
            <person name="Merkel B.J."/>
            <person name="Hornburger P."/>
            <person name="Mueller R.-W."/>
            <person name="Bruemmer F."/>
            <person name="Labrenz M."/>
            <person name="Spormann A.M."/>
            <person name="Op Den Camp H."/>
            <person name="Overmann J."/>
            <person name="Amann R."/>
            <person name="Jetten M.S.M."/>
            <person name="Mascher T."/>
            <person name="Medema M.H."/>
            <person name="Devos D.P."/>
            <person name="Kaster A.-K."/>
            <person name="Ovreas L."/>
            <person name="Rohde M."/>
            <person name="Galperin M.Y."/>
            <person name="Jogler C."/>
        </authorList>
    </citation>
    <scope>NUCLEOTIDE SEQUENCE [LARGE SCALE GENOMIC DNA]</scope>
    <source>
        <strain evidence="1 2">CA85</strain>
    </source>
</reference>
<protein>
    <recommendedName>
        <fullName evidence="3">STAS domain-containing protein</fullName>
    </recommendedName>
</protein>
<sequence>MKFNATYTDSPPSTGSALGCEQPLRPVFAADNTLTVAQLRVTLTSLPLERSRSDWANQMVDGATEKAISHRRDVRVIQFPDRLSSSNGDTVARVFEDFEAILLRSEQTPIVLDLSSVRLCGASFINGLMASRNAIDACRATVVIAGDPNRLLSMFQVHRIIQVYPTLASALHVGLEET</sequence>
<evidence type="ECO:0000313" key="1">
    <source>
        <dbReference type="EMBL" id="TWT66382.1"/>
    </source>
</evidence>